<evidence type="ECO:0000256" key="4">
    <source>
        <dbReference type="ARBA" id="ARBA00023204"/>
    </source>
</evidence>
<dbReference type="GO" id="GO:0003887">
    <property type="term" value="F:DNA-directed DNA polymerase activity"/>
    <property type="evidence" value="ECO:0007669"/>
    <property type="project" value="UniProtKB-EC"/>
</dbReference>
<gene>
    <name evidence="7" type="primary">umuC</name>
    <name evidence="7" type="ORF">ICT70_06870</name>
</gene>
<dbReference type="PROSITE" id="PS50173">
    <property type="entry name" value="UMUC"/>
    <property type="match status" value="1"/>
</dbReference>
<dbReference type="InterPro" id="IPR043502">
    <property type="entry name" value="DNA/RNA_pol_sf"/>
</dbReference>
<dbReference type="EC" id="2.7.7.7" evidence="7"/>
<keyword evidence="8" id="KW-1185">Reference proteome</keyword>
<dbReference type="EMBL" id="JACWUN010000006">
    <property type="protein sequence ID" value="MBD1400388.1"/>
    <property type="molecule type" value="Genomic_DNA"/>
</dbReference>
<dbReference type="Pfam" id="PF13438">
    <property type="entry name" value="DUF4113"/>
    <property type="match status" value="1"/>
</dbReference>
<dbReference type="CDD" id="cd01700">
    <property type="entry name" value="PolY_Pol_V_umuC"/>
    <property type="match status" value="1"/>
</dbReference>
<keyword evidence="7" id="KW-0808">Transferase</keyword>
<evidence type="ECO:0000256" key="3">
    <source>
        <dbReference type="ARBA" id="ARBA00023199"/>
    </source>
</evidence>
<dbReference type="GO" id="GO:0042276">
    <property type="term" value="P:error-prone translesion synthesis"/>
    <property type="evidence" value="ECO:0007669"/>
    <property type="project" value="TreeGrafter"/>
</dbReference>
<evidence type="ECO:0000256" key="1">
    <source>
        <dbReference type="ARBA" id="ARBA00010945"/>
    </source>
</evidence>
<dbReference type="Gene3D" id="1.10.150.20">
    <property type="entry name" value="5' to 3' exonuclease, C-terminal subdomain"/>
    <property type="match status" value="1"/>
</dbReference>
<dbReference type="PANTHER" id="PTHR11076:SF34">
    <property type="entry name" value="PROTEIN UMUC"/>
    <property type="match status" value="1"/>
</dbReference>
<reference evidence="7" key="1">
    <citation type="submission" date="2020-09" db="EMBL/GenBank/DDBJ databases">
        <title>Pelobacter alkaliphilus sp. nov., a novel anaerobic arsenate-reducing bacterium from terrestrial mud volcano.</title>
        <authorList>
            <person name="Khomyakova M.A."/>
            <person name="Merkel A.Y."/>
            <person name="Slobodkin A.I."/>
        </authorList>
    </citation>
    <scope>NUCLEOTIDE SEQUENCE</scope>
    <source>
        <strain evidence="7">M08fum</strain>
    </source>
</reference>
<dbReference type="Pfam" id="PF00817">
    <property type="entry name" value="IMS"/>
    <property type="match status" value="1"/>
</dbReference>
<dbReference type="Gene3D" id="3.30.70.270">
    <property type="match status" value="1"/>
</dbReference>
<dbReference type="RefSeq" id="WP_191154843.1">
    <property type="nucleotide sequence ID" value="NZ_JACWUN010000006.1"/>
</dbReference>
<protein>
    <submittedName>
        <fullName evidence="7">Translesion error-prone DNA polymerase V subunit UmuC</fullName>
        <ecNumber evidence="7">2.7.7.7</ecNumber>
    </submittedName>
</protein>
<dbReference type="PANTHER" id="PTHR11076">
    <property type="entry name" value="DNA REPAIR POLYMERASE UMUC / TRANSFERASE FAMILY MEMBER"/>
    <property type="match status" value="1"/>
</dbReference>
<dbReference type="Gene3D" id="3.40.1170.60">
    <property type="match status" value="1"/>
</dbReference>
<evidence type="ECO:0000256" key="2">
    <source>
        <dbReference type="ARBA" id="ARBA00022763"/>
    </source>
</evidence>
<keyword evidence="2" id="KW-0227">DNA damage</keyword>
<sequence length="421" mass="47730">MTDNVFALVDCNNFYVSCERVFRPDLKNVPVAVLSNNDGCIIARSKEVKDLGVKMGTPLFKVRDLIKEHKIRIFSSNYSLYDNISTRVMQTLETFSPRVEIYSIDEAFLDVSGRPHRETYGHRIRQTVIKDVGVPVCVGMATTKTLAKLANYAAKKFTQTGGVVDLTDPQRRQRLLDITPVSEVWGVGRHHTESLARIGITTAGQLARMDSRFLRKKYSVVMARTLMELNGESCLDLEEITPVKKQIVCSRSFGEKITDKSQVRQALCEFAARAAEKLRKEQQRATVMTAFIRTSPFDKNAPHYGNAATGRFFQSTSDTRQLVGMATNLFERIWKEGHRYAKAGVMLGDFTPEQQMQYPLFGQPEDTDTADRLMLAIDNINKGVGKIWFGGQRPKKDWYMKQDLKSPAYTTRWDCLPVVRG</sequence>
<dbReference type="InterPro" id="IPR017961">
    <property type="entry name" value="DNA_pol_Y-fam_little_finger"/>
</dbReference>
<comment type="caution">
    <text evidence="7">The sequence shown here is derived from an EMBL/GenBank/DDBJ whole genome shotgun (WGS) entry which is preliminary data.</text>
</comment>
<dbReference type="GO" id="GO:0003684">
    <property type="term" value="F:damaged DNA binding"/>
    <property type="evidence" value="ECO:0007669"/>
    <property type="project" value="InterPro"/>
</dbReference>
<dbReference type="NCBIfam" id="NF002955">
    <property type="entry name" value="PRK03609.1"/>
    <property type="match status" value="1"/>
</dbReference>
<dbReference type="SUPFAM" id="SSF56672">
    <property type="entry name" value="DNA/RNA polymerases"/>
    <property type="match status" value="1"/>
</dbReference>
<keyword evidence="7" id="KW-0548">Nucleotidyltransferase</keyword>
<accession>A0A8J6QQA1</accession>
<organism evidence="7 8">
    <name type="scientific">Pelovirga terrestris</name>
    <dbReference type="NCBI Taxonomy" id="2771352"/>
    <lineage>
        <taxon>Bacteria</taxon>
        <taxon>Pseudomonadati</taxon>
        <taxon>Thermodesulfobacteriota</taxon>
        <taxon>Desulfuromonadia</taxon>
        <taxon>Geobacterales</taxon>
        <taxon>Geobacteraceae</taxon>
        <taxon>Pelovirga</taxon>
    </lineage>
</organism>
<dbReference type="InterPro" id="IPR001126">
    <property type="entry name" value="UmuC"/>
</dbReference>
<evidence type="ECO:0000256" key="5">
    <source>
        <dbReference type="ARBA" id="ARBA00023236"/>
    </source>
</evidence>
<proteinExistence type="inferred from homology"/>
<evidence type="ECO:0000313" key="8">
    <source>
        <dbReference type="Proteomes" id="UP000632828"/>
    </source>
</evidence>
<dbReference type="InterPro" id="IPR025188">
    <property type="entry name" value="DUF4113"/>
</dbReference>
<dbReference type="Gene3D" id="3.30.1490.100">
    <property type="entry name" value="DNA polymerase, Y-family, little finger domain"/>
    <property type="match status" value="1"/>
</dbReference>
<evidence type="ECO:0000313" key="7">
    <source>
        <dbReference type="EMBL" id="MBD1400388.1"/>
    </source>
</evidence>
<dbReference type="GO" id="GO:0009432">
    <property type="term" value="P:SOS response"/>
    <property type="evidence" value="ECO:0007669"/>
    <property type="project" value="UniProtKB-KW"/>
</dbReference>
<dbReference type="Proteomes" id="UP000632828">
    <property type="component" value="Unassembled WGS sequence"/>
</dbReference>
<dbReference type="GO" id="GO:0006281">
    <property type="term" value="P:DNA repair"/>
    <property type="evidence" value="ECO:0007669"/>
    <property type="project" value="UniProtKB-KW"/>
</dbReference>
<dbReference type="InterPro" id="IPR043128">
    <property type="entry name" value="Rev_trsase/Diguanyl_cyclase"/>
</dbReference>
<feature type="domain" description="UmuC" evidence="6">
    <location>
        <begin position="6"/>
        <end position="188"/>
    </location>
</feature>
<keyword evidence="3" id="KW-0741">SOS mutagenesis</keyword>
<dbReference type="SUPFAM" id="SSF100879">
    <property type="entry name" value="Lesion bypass DNA polymerase (Y-family), little finger domain"/>
    <property type="match status" value="1"/>
</dbReference>
<dbReference type="GO" id="GO:0005829">
    <property type="term" value="C:cytosol"/>
    <property type="evidence" value="ECO:0007669"/>
    <property type="project" value="TreeGrafter"/>
</dbReference>
<dbReference type="AlphaFoldDB" id="A0A8J6QQA1"/>
<name>A0A8J6QQA1_9BACT</name>
<evidence type="ECO:0000259" key="6">
    <source>
        <dbReference type="PROSITE" id="PS50173"/>
    </source>
</evidence>
<dbReference type="Pfam" id="PF11799">
    <property type="entry name" value="IMS_C"/>
    <property type="match status" value="1"/>
</dbReference>
<keyword evidence="5" id="KW-0742">SOS response</keyword>
<comment type="similarity">
    <text evidence="1">Belongs to the DNA polymerase type-Y family.</text>
</comment>
<dbReference type="InterPro" id="IPR050116">
    <property type="entry name" value="DNA_polymerase-Y"/>
</dbReference>
<dbReference type="InterPro" id="IPR036775">
    <property type="entry name" value="DNA_pol_Y-fam_lit_finger_sf"/>
</dbReference>
<keyword evidence="4" id="KW-0234">DNA repair</keyword>